<gene>
    <name evidence="1" type="ORF">A4D02_13545</name>
</gene>
<keyword evidence="2" id="KW-1185">Reference proteome</keyword>
<sequence>MPGTSAYIAFCWAATDLKYKIIDTLVLDHHQQIPATDPGMARPVKTAAGAPIAPGMAAPAASASKTY</sequence>
<reference evidence="1 2" key="1">
    <citation type="submission" date="2016-04" db="EMBL/GenBank/DDBJ databases">
        <authorList>
            <person name="Chen L."/>
            <person name="Zhuang W."/>
            <person name="Wang G."/>
        </authorList>
    </citation>
    <scope>NUCLEOTIDE SEQUENCE [LARGE SCALE GENOMIC DNA]</scope>
    <source>
        <strain evidence="2">GR20</strain>
    </source>
</reference>
<name>A0ABX3NQ55_9BACT</name>
<protein>
    <submittedName>
        <fullName evidence="1">Uncharacterized protein</fullName>
    </submittedName>
</protein>
<dbReference type="Proteomes" id="UP000192277">
    <property type="component" value="Unassembled WGS sequence"/>
</dbReference>
<evidence type="ECO:0000313" key="2">
    <source>
        <dbReference type="Proteomes" id="UP000192277"/>
    </source>
</evidence>
<organism evidence="1 2">
    <name type="scientific">Niastella koreensis</name>
    <dbReference type="NCBI Taxonomy" id="354356"/>
    <lineage>
        <taxon>Bacteria</taxon>
        <taxon>Pseudomonadati</taxon>
        <taxon>Bacteroidota</taxon>
        <taxon>Chitinophagia</taxon>
        <taxon>Chitinophagales</taxon>
        <taxon>Chitinophagaceae</taxon>
        <taxon>Niastella</taxon>
    </lineage>
</organism>
<evidence type="ECO:0000313" key="1">
    <source>
        <dbReference type="EMBL" id="OQP42584.1"/>
    </source>
</evidence>
<dbReference type="EMBL" id="LWBO01000044">
    <property type="protein sequence ID" value="OQP42584.1"/>
    <property type="molecule type" value="Genomic_DNA"/>
</dbReference>
<accession>A0ABX3NQ55</accession>
<comment type="caution">
    <text evidence="1">The sequence shown here is derived from an EMBL/GenBank/DDBJ whole genome shotgun (WGS) entry which is preliminary data.</text>
</comment>
<proteinExistence type="predicted"/>